<sequence>MKRYFFLFVAALAALAFSSLRAAQAQAPTPAEPSFSCAKPQGPIEAAICASPTLSAADRQLAELYAAAGVSAFGAGPSNELAFQREALNDMRGCAKPGGKETIAACLADQYARRNSALALATLMDSPDRALSVIRKTDPAYAPVAEAVQVWASEPRDADWASPDRAQKRARILERLRPFMTDLLTKDDQSYGRDILTTASGDAIAVKRIEDVFISERHFATFLNILGPYLTDEAWPGRNPSARRSLPCAAIVRHPALLAATDAVFGSTMDNFVLDTDCAETLPPTPAVDALSAKLNKAWPNCDGTIRFAAYRMFESALNAARLGVVKHDLKAAAPRRRGVAATDMQAARTELTAYYVAYLGKDRATAAGMATDAVNAILSSAQQCE</sequence>
<gene>
    <name evidence="1" type="ORF">CCR94_12920</name>
</gene>
<evidence type="ECO:0000313" key="1">
    <source>
        <dbReference type="EMBL" id="PPQ30222.1"/>
    </source>
</evidence>
<evidence type="ECO:0008006" key="3">
    <source>
        <dbReference type="Google" id="ProtNLM"/>
    </source>
</evidence>
<name>A0A2S6N6J2_9HYPH</name>
<proteinExistence type="predicted"/>
<dbReference type="EMBL" id="NHSJ01000082">
    <property type="protein sequence ID" value="PPQ30222.1"/>
    <property type="molecule type" value="Genomic_DNA"/>
</dbReference>
<dbReference type="Proteomes" id="UP000239089">
    <property type="component" value="Unassembled WGS sequence"/>
</dbReference>
<reference evidence="1 2" key="1">
    <citation type="journal article" date="2018" name="Arch. Microbiol.">
        <title>New insights into the metabolic potential of the phototrophic purple bacterium Rhodopila globiformis DSM 161(T) from its draft genome sequence and evidence for a vanadium-dependent nitrogenase.</title>
        <authorList>
            <person name="Imhoff J.F."/>
            <person name="Rahn T."/>
            <person name="Kunzel S."/>
            <person name="Neulinger S.C."/>
        </authorList>
    </citation>
    <scope>NUCLEOTIDE SEQUENCE [LARGE SCALE GENOMIC DNA]</scope>
    <source>
        <strain evidence="1 2">DSM 16996</strain>
    </source>
</reference>
<dbReference type="RefSeq" id="WP_104508268.1">
    <property type="nucleotide sequence ID" value="NZ_JACIGC010000004.1"/>
</dbReference>
<dbReference type="AlphaFoldDB" id="A0A2S6N6J2"/>
<protein>
    <recommendedName>
        <fullName evidence="3">Lysozyme inhibitor LprI N-terminal domain-containing protein</fullName>
    </recommendedName>
</protein>
<accession>A0A2S6N6J2</accession>
<keyword evidence="2" id="KW-1185">Reference proteome</keyword>
<organism evidence="1 2">
    <name type="scientific">Rhodoblastus sphagnicola</name>
    <dbReference type="NCBI Taxonomy" id="333368"/>
    <lineage>
        <taxon>Bacteria</taxon>
        <taxon>Pseudomonadati</taxon>
        <taxon>Pseudomonadota</taxon>
        <taxon>Alphaproteobacteria</taxon>
        <taxon>Hyphomicrobiales</taxon>
        <taxon>Rhodoblastaceae</taxon>
        <taxon>Rhodoblastus</taxon>
    </lineage>
</organism>
<evidence type="ECO:0000313" key="2">
    <source>
        <dbReference type="Proteomes" id="UP000239089"/>
    </source>
</evidence>
<dbReference type="OrthoDB" id="427567at2"/>
<comment type="caution">
    <text evidence="1">The sequence shown here is derived from an EMBL/GenBank/DDBJ whole genome shotgun (WGS) entry which is preliminary data.</text>
</comment>